<accession>A0A0U3F7W4</accession>
<dbReference type="Proteomes" id="UP000060778">
    <property type="component" value="Chromosome"/>
</dbReference>
<organism evidence="2 3">
    <name type="scientific">Ignicoccus islandicus DSM 13165</name>
    <dbReference type="NCBI Taxonomy" id="940295"/>
    <lineage>
        <taxon>Archaea</taxon>
        <taxon>Thermoproteota</taxon>
        <taxon>Thermoprotei</taxon>
        <taxon>Desulfurococcales</taxon>
        <taxon>Desulfurococcaceae</taxon>
        <taxon>Ignicoccus</taxon>
    </lineage>
</organism>
<sequence length="68" mass="7383">MAESEPEGSLLKRKALTLQEWFYIAMILWVASSILVVIFNLIVAGIKLSKGDLNVTIPISVGLTIPLG</sequence>
<reference evidence="2 3" key="1">
    <citation type="submission" date="2013-11" db="EMBL/GenBank/DDBJ databases">
        <title>Comparative genomics of Ignicoccus.</title>
        <authorList>
            <person name="Podar M."/>
        </authorList>
    </citation>
    <scope>NUCLEOTIDE SEQUENCE [LARGE SCALE GENOMIC DNA]</scope>
    <source>
        <strain evidence="2 3">DSM 13165</strain>
    </source>
</reference>
<dbReference type="KEGG" id="iis:EYM_00570"/>
<name>A0A0U3F7W4_9CREN</name>
<keyword evidence="1" id="KW-1133">Transmembrane helix</keyword>
<dbReference type="EMBL" id="CP006867">
    <property type="protein sequence ID" value="ALU12120.1"/>
    <property type="molecule type" value="Genomic_DNA"/>
</dbReference>
<dbReference type="AlphaFoldDB" id="A0A0U3F7W4"/>
<gene>
    <name evidence="2" type="ORF">EYM_00570</name>
</gene>
<keyword evidence="3" id="KW-1185">Reference proteome</keyword>
<feature type="transmembrane region" description="Helical" evidence="1">
    <location>
        <begin position="21"/>
        <end position="43"/>
    </location>
</feature>
<evidence type="ECO:0000313" key="3">
    <source>
        <dbReference type="Proteomes" id="UP000060778"/>
    </source>
</evidence>
<evidence type="ECO:0000256" key="1">
    <source>
        <dbReference type="SAM" id="Phobius"/>
    </source>
</evidence>
<dbReference type="STRING" id="940295.EYM_00570"/>
<keyword evidence="1" id="KW-0812">Transmembrane</keyword>
<evidence type="ECO:0000313" key="2">
    <source>
        <dbReference type="EMBL" id="ALU12120.1"/>
    </source>
</evidence>
<protein>
    <submittedName>
        <fullName evidence="2">Uncharacterized protein</fullName>
    </submittedName>
</protein>
<keyword evidence="1" id="KW-0472">Membrane</keyword>
<proteinExistence type="predicted"/>